<dbReference type="SUPFAM" id="SSF55816">
    <property type="entry name" value="5'-nucleotidase (syn. UDP-sugar hydrolase), C-terminal domain"/>
    <property type="match status" value="1"/>
</dbReference>
<dbReference type="GO" id="GO:0030288">
    <property type="term" value="C:outer membrane-bounded periplasmic space"/>
    <property type="evidence" value="ECO:0007669"/>
    <property type="project" value="TreeGrafter"/>
</dbReference>
<comment type="catalytic activity">
    <reaction evidence="2">
        <text>a nucleoside 2',3'-cyclic phosphate + H2O = a nucleoside 3'-phosphate + H(+)</text>
        <dbReference type="Rhea" id="RHEA:19621"/>
        <dbReference type="ChEBI" id="CHEBI:15377"/>
        <dbReference type="ChEBI" id="CHEBI:15378"/>
        <dbReference type="ChEBI" id="CHEBI:66949"/>
        <dbReference type="ChEBI" id="CHEBI:66954"/>
        <dbReference type="EC" id="3.1.4.16"/>
    </reaction>
</comment>
<dbReference type="Gene3D" id="3.60.21.10">
    <property type="match status" value="1"/>
</dbReference>
<dbReference type="SUPFAM" id="SSF56300">
    <property type="entry name" value="Metallo-dependent phosphatases"/>
    <property type="match status" value="1"/>
</dbReference>
<evidence type="ECO:0000256" key="3">
    <source>
        <dbReference type="ARBA" id="ARBA00001968"/>
    </source>
</evidence>
<evidence type="ECO:0000256" key="4">
    <source>
        <dbReference type="ARBA" id="ARBA00004196"/>
    </source>
</evidence>
<comment type="subcellular location">
    <subcellularLocation>
        <location evidence="4">Cell envelope</location>
    </subcellularLocation>
</comment>
<evidence type="ECO:0000256" key="1">
    <source>
        <dbReference type="ARBA" id="ARBA00000527"/>
    </source>
</evidence>
<keyword evidence="7" id="KW-0732">Signal</keyword>
<dbReference type="GO" id="GO:0008663">
    <property type="term" value="F:2',3'-cyclic-nucleotide 2'-phosphodiesterase activity"/>
    <property type="evidence" value="ECO:0007669"/>
    <property type="project" value="UniProtKB-EC"/>
</dbReference>
<dbReference type="InterPro" id="IPR041827">
    <property type="entry name" value="CpdB_N"/>
</dbReference>
<dbReference type="Pfam" id="PF02872">
    <property type="entry name" value="5_nucleotid_C"/>
    <property type="match status" value="1"/>
</dbReference>
<evidence type="ECO:0000256" key="9">
    <source>
        <dbReference type="ARBA" id="ARBA00022801"/>
    </source>
</evidence>
<evidence type="ECO:0000313" key="14">
    <source>
        <dbReference type="EMBL" id="QHG08580.1"/>
    </source>
</evidence>
<gene>
    <name evidence="14" type="ORF">GSF12_00805</name>
</gene>
<dbReference type="Gene3D" id="3.90.780.10">
    <property type="entry name" value="5'-Nucleotidase, C-terminal domain"/>
    <property type="match status" value="1"/>
</dbReference>
<evidence type="ECO:0000256" key="2">
    <source>
        <dbReference type="ARBA" id="ARBA00001730"/>
    </source>
</evidence>
<name>A0A6P1KCP1_FAUOS</name>
<evidence type="ECO:0000259" key="13">
    <source>
        <dbReference type="Pfam" id="PF02872"/>
    </source>
</evidence>
<dbReference type="EMBL" id="CP047226">
    <property type="protein sequence ID" value="QHG08580.1"/>
    <property type="molecule type" value="Genomic_DNA"/>
</dbReference>
<dbReference type="GO" id="GO:0000166">
    <property type="term" value="F:nucleotide binding"/>
    <property type="evidence" value="ECO:0007669"/>
    <property type="project" value="UniProtKB-KW"/>
</dbReference>
<dbReference type="InterPro" id="IPR004843">
    <property type="entry name" value="Calcineurin-like_PHP"/>
</dbReference>
<dbReference type="PANTHER" id="PTHR11575">
    <property type="entry name" value="5'-NUCLEOTIDASE-RELATED"/>
    <property type="match status" value="1"/>
</dbReference>
<evidence type="ECO:0000256" key="5">
    <source>
        <dbReference type="ARBA" id="ARBA00006654"/>
    </source>
</evidence>
<sequence>MNYKTHHYKNHHYKNHHYKNTQIKRICLTTSMIVASMSLVACNNNDNDSNDPKPQQIATNTNLNFTILETSDLHNNVMSYDYYKLTEDKSFGLERTATLINNARSESANNILLDNGDTIQGSALGDYQATVNPVKCDETLGIYKVMNDLKYDAGTIGNHEFNYGLNYLNQITGSQFNVDGITASASACKGPNFPLVLSNVISARNNQPLFKPYKIITKTFTATTPDGKTVTVPLKIGIIGFTTPGIMQWDKKWLDGKVTTAGAKEMAEKYVPQMKSEGADVIVALSHGGIDTSPYSPTMENASWHLSQVAGIDAILMGHTHQVFPDANSKDTRLDQAGIDKVNGLLNNVPAVMPSFWGKGLGVIKLNLTFDGQKWVVNKNNTKVAVRTIQNADKTFVAANPRVAQLIQAEHNSTINYVKTPIGTSDFSMTSYFADVGDVSAIQVVNQAQANYISDYINANLPQYKDVPVLSVSAPFKSGFAGGSDYTDVAQGNIAINNAADLYLYPNTVFAVKIQGSDIKKWLENSAKRFNQINPSLTTPQALISTFPGYNFDMFTSPDVQYEIDVTKPVGSRIQNLTYKGKPIEENAPFIIATNNYRASGLKEYYSINSTNVVESPDANRDVLINYIKAAKNLSLTNNGSSRSWRFVKVKTAGPVTFKSSANKIDFAQKAGLTNISVVNNDDGSNKGLADYAIDLSK</sequence>
<organism evidence="14">
    <name type="scientific">Faucicola osloensis</name>
    <name type="common">Moraxella osloensis</name>
    <dbReference type="NCBI Taxonomy" id="34062"/>
    <lineage>
        <taxon>Bacteria</taxon>
        <taxon>Pseudomonadati</taxon>
        <taxon>Pseudomonadota</taxon>
        <taxon>Gammaproteobacteria</taxon>
        <taxon>Moraxellales</taxon>
        <taxon>Moraxellaceae</taxon>
        <taxon>Faucicola</taxon>
    </lineage>
</organism>
<reference evidence="14" key="1">
    <citation type="journal article" date="2020" name="Microbiol. Resour. Announc.">
        <title>Complete Genome Sequence of Moraxella osloensis Strain YV1, Isolated from an Australian Wastewater Treatment Plant.</title>
        <authorList>
            <person name="Batinovic S."/>
            <person name="Rice D.T.F."/>
            <person name="Seviour R.J."/>
            <person name="Petrovski S."/>
        </authorList>
    </citation>
    <scope>NUCLEOTIDE SEQUENCE</scope>
    <source>
        <strain evidence="14">YV1</strain>
    </source>
</reference>
<keyword evidence="8 11" id="KW-0547">Nucleotide-binding</keyword>
<dbReference type="CDD" id="cd07410">
    <property type="entry name" value="MPP_CpdB_N"/>
    <property type="match status" value="1"/>
</dbReference>
<dbReference type="GO" id="GO:0008254">
    <property type="term" value="F:3'-nucleotidase activity"/>
    <property type="evidence" value="ECO:0007669"/>
    <property type="project" value="UniProtKB-EC"/>
</dbReference>
<evidence type="ECO:0000256" key="10">
    <source>
        <dbReference type="ARBA" id="ARBA00023268"/>
    </source>
</evidence>
<evidence type="ECO:0000256" key="11">
    <source>
        <dbReference type="RuleBase" id="RU362119"/>
    </source>
</evidence>
<dbReference type="PROSITE" id="PS00786">
    <property type="entry name" value="5_NUCLEOTIDASE_2"/>
    <property type="match status" value="1"/>
</dbReference>
<evidence type="ECO:0000259" key="12">
    <source>
        <dbReference type="Pfam" id="PF00149"/>
    </source>
</evidence>
<dbReference type="InterPro" id="IPR008334">
    <property type="entry name" value="5'-Nucleotdase_C"/>
</dbReference>
<dbReference type="GO" id="GO:0009166">
    <property type="term" value="P:nucleotide catabolic process"/>
    <property type="evidence" value="ECO:0007669"/>
    <property type="project" value="InterPro"/>
</dbReference>
<evidence type="ECO:0000256" key="6">
    <source>
        <dbReference type="ARBA" id="ARBA00022723"/>
    </source>
</evidence>
<dbReference type="GO" id="GO:0046872">
    <property type="term" value="F:metal ion binding"/>
    <property type="evidence" value="ECO:0007669"/>
    <property type="project" value="UniProtKB-KW"/>
</dbReference>
<dbReference type="InterPro" id="IPR029052">
    <property type="entry name" value="Metallo-depent_PP-like"/>
</dbReference>
<keyword evidence="6" id="KW-0479">Metal-binding</keyword>
<feature type="domain" description="5'-Nucleotidase C-terminal" evidence="13">
    <location>
        <begin position="481"/>
        <end position="605"/>
    </location>
</feature>
<keyword evidence="10" id="KW-0511">Multifunctional enzyme</keyword>
<dbReference type="Pfam" id="PF00149">
    <property type="entry name" value="Metallophos"/>
    <property type="match status" value="1"/>
</dbReference>
<evidence type="ECO:0000256" key="8">
    <source>
        <dbReference type="ARBA" id="ARBA00022741"/>
    </source>
</evidence>
<keyword evidence="9 11" id="KW-0378">Hydrolase</keyword>
<dbReference type="PANTHER" id="PTHR11575:SF6">
    <property type="entry name" value="2',3'-CYCLIC-NUCLEOTIDE 2'-PHOSPHODIESTERASE_3'-NUCLEOTIDASE"/>
    <property type="match status" value="1"/>
</dbReference>
<protein>
    <submittedName>
        <fullName evidence="14">Bifunctional 2',3'-cyclic-nucleotide 2'-phosphodiesterase/3'-nucleotidase</fullName>
    </submittedName>
</protein>
<dbReference type="InterPro" id="IPR036907">
    <property type="entry name" value="5'-Nucleotdase_C_sf"/>
</dbReference>
<feature type="domain" description="Calcineurin-like phosphoesterase" evidence="12">
    <location>
        <begin position="66"/>
        <end position="322"/>
    </location>
</feature>
<dbReference type="PRINTS" id="PR01607">
    <property type="entry name" value="APYRASEFAMLY"/>
</dbReference>
<dbReference type="NCBIfam" id="NF006938">
    <property type="entry name" value="PRK09420.1"/>
    <property type="match status" value="1"/>
</dbReference>
<comment type="cofactor">
    <cofactor evidence="3">
        <name>a divalent metal cation</name>
        <dbReference type="ChEBI" id="CHEBI:60240"/>
    </cofactor>
</comment>
<dbReference type="InterPro" id="IPR006146">
    <property type="entry name" value="5'-Nucleotdase_CS"/>
</dbReference>
<comment type="catalytic activity">
    <reaction evidence="1">
        <text>a ribonucleoside 3'-phosphate + H2O = a ribonucleoside + phosphate</text>
        <dbReference type="Rhea" id="RHEA:10144"/>
        <dbReference type="ChEBI" id="CHEBI:13197"/>
        <dbReference type="ChEBI" id="CHEBI:15377"/>
        <dbReference type="ChEBI" id="CHEBI:18254"/>
        <dbReference type="ChEBI" id="CHEBI:43474"/>
        <dbReference type="EC" id="3.1.3.6"/>
    </reaction>
</comment>
<proteinExistence type="inferred from homology"/>
<evidence type="ECO:0000256" key="7">
    <source>
        <dbReference type="ARBA" id="ARBA00022729"/>
    </source>
</evidence>
<comment type="similarity">
    <text evidence="5 11">Belongs to the 5'-nucleotidase family.</text>
</comment>
<dbReference type="AlphaFoldDB" id="A0A6P1KCP1"/>
<accession>A0A6P1KCP1</accession>
<dbReference type="InterPro" id="IPR006179">
    <property type="entry name" value="5_nucleotidase/apyrase"/>
</dbReference>